<organism evidence="2 3">
    <name type="scientific">Eiseniibacteriota bacterium</name>
    <dbReference type="NCBI Taxonomy" id="2212470"/>
    <lineage>
        <taxon>Bacteria</taxon>
        <taxon>Candidatus Eiseniibacteriota</taxon>
    </lineage>
</organism>
<evidence type="ECO:0000256" key="1">
    <source>
        <dbReference type="SAM" id="SignalP"/>
    </source>
</evidence>
<protein>
    <recommendedName>
        <fullName evidence="4">Lipoprotein</fullName>
    </recommendedName>
</protein>
<feature type="signal peptide" evidence="1">
    <location>
        <begin position="1"/>
        <end position="19"/>
    </location>
</feature>
<sequence length="207" mass="21290">MYRFMNPFLIPIAACVALAVTGCDDGKGPTKTTGGGGGTTRIQFREGTWLIQETVSDPSGCTGNESCQYTTYLSPDCGDGGGEIGDSGDDLCSVSTDGNTIIIHCELPWEYGNCSGSINMDGGGTFSDTSYDVTYTIATSQSGPVDECGAPESCESSIRLRGTWQNAAGSCGDSDSGCSYAARGSAQPDVRGAVQSAVHAAILDAVR</sequence>
<reference evidence="2" key="2">
    <citation type="journal article" date="2021" name="Microbiome">
        <title>Successional dynamics and alternative stable states in a saline activated sludge microbial community over 9 years.</title>
        <authorList>
            <person name="Wang Y."/>
            <person name="Ye J."/>
            <person name="Ju F."/>
            <person name="Liu L."/>
            <person name="Boyd J.A."/>
            <person name="Deng Y."/>
            <person name="Parks D.H."/>
            <person name="Jiang X."/>
            <person name="Yin X."/>
            <person name="Woodcroft B.J."/>
            <person name="Tyson G.W."/>
            <person name="Hugenholtz P."/>
            <person name="Polz M.F."/>
            <person name="Zhang T."/>
        </authorList>
    </citation>
    <scope>NUCLEOTIDE SEQUENCE</scope>
    <source>
        <strain evidence="2">HKST-UBA02</strain>
    </source>
</reference>
<accession>A0A956NE61</accession>
<reference evidence="2" key="1">
    <citation type="submission" date="2020-04" db="EMBL/GenBank/DDBJ databases">
        <authorList>
            <person name="Zhang T."/>
        </authorList>
    </citation>
    <scope>NUCLEOTIDE SEQUENCE</scope>
    <source>
        <strain evidence="2">HKST-UBA02</strain>
    </source>
</reference>
<dbReference type="EMBL" id="JAGQHS010000083">
    <property type="protein sequence ID" value="MCA9757137.1"/>
    <property type="molecule type" value="Genomic_DNA"/>
</dbReference>
<dbReference type="PROSITE" id="PS51257">
    <property type="entry name" value="PROKAR_LIPOPROTEIN"/>
    <property type="match status" value="1"/>
</dbReference>
<evidence type="ECO:0008006" key="4">
    <source>
        <dbReference type="Google" id="ProtNLM"/>
    </source>
</evidence>
<proteinExistence type="predicted"/>
<comment type="caution">
    <text evidence="2">The sequence shown here is derived from an EMBL/GenBank/DDBJ whole genome shotgun (WGS) entry which is preliminary data.</text>
</comment>
<keyword evidence="1" id="KW-0732">Signal</keyword>
<evidence type="ECO:0000313" key="3">
    <source>
        <dbReference type="Proteomes" id="UP000739538"/>
    </source>
</evidence>
<name>A0A956NE61_UNCEI</name>
<dbReference type="AlphaFoldDB" id="A0A956NE61"/>
<gene>
    <name evidence="2" type="ORF">KDA27_15135</name>
</gene>
<dbReference type="Proteomes" id="UP000739538">
    <property type="component" value="Unassembled WGS sequence"/>
</dbReference>
<evidence type="ECO:0000313" key="2">
    <source>
        <dbReference type="EMBL" id="MCA9757137.1"/>
    </source>
</evidence>
<feature type="chain" id="PRO_5037936106" description="Lipoprotein" evidence="1">
    <location>
        <begin position="20"/>
        <end position="207"/>
    </location>
</feature>